<dbReference type="InterPro" id="IPR022655">
    <property type="entry name" value="DUF1553"/>
</dbReference>
<dbReference type="EMBL" id="SJPJ01000001">
    <property type="protein sequence ID" value="TWT82128.1"/>
    <property type="molecule type" value="Genomic_DNA"/>
</dbReference>
<gene>
    <name evidence="3" type="ORF">CA13_35890</name>
</gene>
<feature type="domain" description="DUF1553" evidence="2">
    <location>
        <begin position="304"/>
        <end position="419"/>
    </location>
</feature>
<evidence type="ECO:0000313" key="3">
    <source>
        <dbReference type="EMBL" id="TWT82128.1"/>
    </source>
</evidence>
<comment type="caution">
    <text evidence="3">The sequence shown here is derived from an EMBL/GenBank/DDBJ whole genome shotgun (WGS) entry which is preliminary data.</text>
</comment>
<dbReference type="Proteomes" id="UP000315010">
    <property type="component" value="Unassembled WGS sequence"/>
</dbReference>
<feature type="domain" description="DUF1549" evidence="1">
    <location>
        <begin position="58"/>
        <end position="256"/>
    </location>
</feature>
<dbReference type="Pfam" id="PF07587">
    <property type="entry name" value="PSD1"/>
    <property type="match status" value="1"/>
</dbReference>
<dbReference type="InterPro" id="IPR011444">
    <property type="entry name" value="DUF1549"/>
</dbReference>
<sequence length="552" mass="62995">MPRMKTIVNAIVRWGWLTLLVLFAFGYLAAGLSEPQNELQNQGSGQLSDASLKDLNHVETILAKTWENQGLERTEYADWLTVCRRMSLAMVGSGLSVEEIRFLESLPEDQRESVHLESLLLDSRFHHYWSERWSRFLVGADEGPFLVYRRRRFRIWLYEQFASDRRYDEIVRRLVNAEGLWTDRPEVNFLTVTFDSNDGQPDPVRLAARTSRAFLGLRIDCLQCHDDFLGNVSLGDIESPREGLQSDFHQLAAFFSAAKTNGFQGVQESEADYRYQYLDSDEDVDVEPAVPYSPELLPDEGSSRSRLAAWITHPENRQAARAAVSHVWALLFGRSATESVDNLPLDQSAPEVIEALADEFIASEFDLRHLIRLIVKSSAFRVSSRAVFLVTDEHEKANAVFPLTRLRPEQVAACVIQSSRIKTIDRDSSFVTQLQKFGSTNDFVKRYGDIGEDEFTNESVTITQRLVMLNGNMLKESISDNPIMNASSHIDLFAPTDDLAIEMAYLSVLNRRPSESERVHFGERISNAEFRRQAIEDIFWVLLNSTELAWNH</sequence>
<evidence type="ECO:0000313" key="4">
    <source>
        <dbReference type="Proteomes" id="UP000315010"/>
    </source>
</evidence>
<proteinExistence type="predicted"/>
<dbReference type="OrthoDB" id="289126at2"/>
<evidence type="ECO:0000259" key="1">
    <source>
        <dbReference type="Pfam" id="PF07583"/>
    </source>
</evidence>
<dbReference type="PANTHER" id="PTHR35889">
    <property type="entry name" value="CYCLOINULO-OLIGOSACCHARIDE FRUCTANOTRANSFERASE-RELATED"/>
    <property type="match status" value="1"/>
</dbReference>
<keyword evidence="4" id="KW-1185">Reference proteome</keyword>
<evidence type="ECO:0000259" key="2">
    <source>
        <dbReference type="Pfam" id="PF07587"/>
    </source>
</evidence>
<dbReference type="RefSeq" id="WP_146398437.1">
    <property type="nucleotide sequence ID" value="NZ_SJPJ01000001.1"/>
</dbReference>
<name>A0A5C5Z463_9BACT</name>
<organism evidence="3 4">
    <name type="scientific">Novipirellula herctigrandis</name>
    <dbReference type="NCBI Taxonomy" id="2527986"/>
    <lineage>
        <taxon>Bacteria</taxon>
        <taxon>Pseudomonadati</taxon>
        <taxon>Planctomycetota</taxon>
        <taxon>Planctomycetia</taxon>
        <taxon>Pirellulales</taxon>
        <taxon>Pirellulaceae</taxon>
        <taxon>Novipirellula</taxon>
    </lineage>
</organism>
<accession>A0A5C5Z463</accession>
<evidence type="ECO:0008006" key="5">
    <source>
        <dbReference type="Google" id="ProtNLM"/>
    </source>
</evidence>
<reference evidence="3 4" key="1">
    <citation type="submission" date="2019-02" db="EMBL/GenBank/DDBJ databases">
        <title>Deep-cultivation of Planctomycetes and their phenomic and genomic characterization uncovers novel biology.</title>
        <authorList>
            <person name="Wiegand S."/>
            <person name="Jogler M."/>
            <person name="Boedeker C."/>
            <person name="Pinto D."/>
            <person name="Vollmers J."/>
            <person name="Rivas-Marin E."/>
            <person name="Kohn T."/>
            <person name="Peeters S.H."/>
            <person name="Heuer A."/>
            <person name="Rast P."/>
            <person name="Oberbeckmann S."/>
            <person name="Bunk B."/>
            <person name="Jeske O."/>
            <person name="Meyerdierks A."/>
            <person name="Storesund J.E."/>
            <person name="Kallscheuer N."/>
            <person name="Luecker S."/>
            <person name="Lage O.M."/>
            <person name="Pohl T."/>
            <person name="Merkel B.J."/>
            <person name="Hornburger P."/>
            <person name="Mueller R.-W."/>
            <person name="Bruemmer F."/>
            <person name="Labrenz M."/>
            <person name="Spormann A.M."/>
            <person name="Op Den Camp H."/>
            <person name="Overmann J."/>
            <person name="Amann R."/>
            <person name="Jetten M.S.M."/>
            <person name="Mascher T."/>
            <person name="Medema M.H."/>
            <person name="Devos D.P."/>
            <person name="Kaster A.-K."/>
            <person name="Ovreas L."/>
            <person name="Rohde M."/>
            <person name="Galperin M.Y."/>
            <person name="Jogler C."/>
        </authorList>
    </citation>
    <scope>NUCLEOTIDE SEQUENCE [LARGE SCALE GENOMIC DNA]</scope>
    <source>
        <strain evidence="3 4">CA13</strain>
    </source>
</reference>
<dbReference type="AlphaFoldDB" id="A0A5C5Z463"/>
<dbReference type="Pfam" id="PF07583">
    <property type="entry name" value="PSCyt2"/>
    <property type="match status" value="1"/>
</dbReference>
<dbReference type="PANTHER" id="PTHR35889:SF3">
    <property type="entry name" value="F-BOX DOMAIN-CONTAINING PROTEIN"/>
    <property type="match status" value="1"/>
</dbReference>
<protein>
    <recommendedName>
        <fullName evidence="5">Protein containing DUF1549</fullName>
    </recommendedName>
</protein>